<feature type="compositionally biased region" description="Basic and acidic residues" evidence="9">
    <location>
        <begin position="394"/>
        <end position="405"/>
    </location>
</feature>
<comment type="catalytic activity">
    <reaction evidence="8">
        <text>L-seryl-[protein] + ATP = O-phospho-L-seryl-[protein] + ADP + H(+)</text>
        <dbReference type="Rhea" id="RHEA:17989"/>
        <dbReference type="Rhea" id="RHEA-COMP:9863"/>
        <dbReference type="Rhea" id="RHEA-COMP:11604"/>
        <dbReference type="ChEBI" id="CHEBI:15378"/>
        <dbReference type="ChEBI" id="CHEBI:29999"/>
        <dbReference type="ChEBI" id="CHEBI:30616"/>
        <dbReference type="ChEBI" id="CHEBI:83421"/>
        <dbReference type="ChEBI" id="CHEBI:456216"/>
        <dbReference type="EC" id="2.7.11.1"/>
    </reaction>
</comment>
<feature type="region of interest" description="Disordered" evidence="9">
    <location>
        <begin position="1442"/>
        <end position="1495"/>
    </location>
</feature>
<dbReference type="InterPro" id="IPR041249">
    <property type="entry name" value="HEPN_DZIP3"/>
</dbReference>
<reference evidence="12" key="3">
    <citation type="submission" date="2023-05" db="EMBL/GenBank/DDBJ databases">
        <authorList>
            <person name="Smith C.H."/>
        </authorList>
    </citation>
    <scope>NUCLEOTIDE SEQUENCE</scope>
    <source>
        <strain evidence="12">CHS0354</strain>
        <tissue evidence="12">Mantle</tissue>
    </source>
</reference>
<dbReference type="InterPro" id="IPR032171">
    <property type="entry name" value="COR-A"/>
</dbReference>
<dbReference type="InterPro" id="IPR011042">
    <property type="entry name" value="6-blade_b-propeller_TolB-like"/>
</dbReference>
<evidence type="ECO:0000313" key="12">
    <source>
        <dbReference type="EMBL" id="KAK3602667.1"/>
    </source>
</evidence>
<evidence type="ECO:0000259" key="11">
    <source>
        <dbReference type="PROSITE" id="PS51424"/>
    </source>
</evidence>
<feature type="compositionally biased region" description="Polar residues" evidence="9">
    <location>
        <begin position="446"/>
        <end position="463"/>
    </location>
</feature>
<dbReference type="PROSITE" id="PS51424">
    <property type="entry name" value="ROC"/>
    <property type="match status" value="1"/>
</dbReference>
<dbReference type="GO" id="GO:0016579">
    <property type="term" value="P:protein deubiquitination"/>
    <property type="evidence" value="ECO:0007669"/>
    <property type="project" value="TreeGrafter"/>
</dbReference>
<evidence type="ECO:0000256" key="5">
    <source>
        <dbReference type="ARBA" id="ARBA00022777"/>
    </source>
</evidence>
<comment type="catalytic activity">
    <reaction evidence="7">
        <text>L-threonyl-[protein] + ATP = O-phospho-L-threonyl-[protein] + ADP + H(+)</text>
        <dbReference type="Rhea" id="RHEA:46608"/>
        <dbReference type="Rhea" id="RHEA-COMP:11060"/>
        <dbReference type="Rhea" id="RHEA-COMP:11605"/>
        <dbReference type="ChEBI" id="CHEBI:15378"/>
        <dbReference type="ChEBI" id="CHEBI:30013"/>
        <dbReference type="ChEBI" id="CHEBI:30616"/>
        <dbReference type="ChEBI" id="CHEBI:61977"/>
        <dbReference type="ChEBI" id="CHEBI:456216"/>
        <dbReference type="EC" id="2.7.11.1"/>
    </reaction>
</comment>
<evidence type="ECO:0000256" key="7">
    <source>
        <dbReference type="ARBA" id="ARBA00047899"/>
    </source>
</evidence>
<dbReference type="GO" id="GO:0004843">
    <property type="term" value="F:cysteine-type deubiquitinase activity"/>
    <property type="evidence" value="ECO:0007669"/>
    <property type="project" value="TreeGrafter"/>
</dbReference>
<name>A0AAE0T2L4_9BIVA</name>
<dbReference type="SUPFAM" id="SSF54001">
    <property type="entry name" value="Cysteine proteinases"/>
    <property type="match status" value="1"/>
</dbReference>
<dbReference type="PROSITE" id="PS50802">
    <property type="entry name" value="OTU"/>
    <property type="match status" value="1"/>
</dbReference>
<evidence type="ECO:0000256" key="4">
    <source>
        <dbReference type="ARBA" id="ARBA00022741"/>
    </source>
</evidence>
<organism evidence="12 13">
    <name type="scientific">Potamilus streckersoni</name>
    <dbReference type="NCBI Taxonomy" id="2493646"/>
    <lineage>
        <taxon>Eukaryota</taxon>
        <taxon>Metazoa</taxon>
        <taxon>Spiralia</taxon>
        <taxon>Lophotrochozoa</taxon>
        <taxon>Mollusca</taxon>
        <taxon>Bivalvia</taxon>
        <taxon>Autobranchia</taxon>
        <taxon>Heteroconchia</taxon>
        <taxon>Palaeoheterodonta</taxon>
        <taxon>Unionida</taxon>
        <taxon>Unionoidea</taxon>
        <taxon>Unionidae</taxon>
        <taxon>Ambleminae</taxon>
        <taxon>Lampsilini</taxon>
        <taxon>Potamilus</taxon>
    </lineage>
</organism>
<reference evidence="12" key="2">
    <citation type="journal article" date="2021" name="Genome Biol. Evol.">
        <title>Developing a high-quality reference genome for a parasitic bivalve with doubly uniparental inheritance (Bivalvia: Unionida).</title>
        <authorList>
            <person name="Smith C.H."/>
        </authorList>
    </citation>
    <scope>NUCLEOTIDE SEQUENCE</scope>
    <source>
        <strain evidence="12">CHS0354</strain>
        <tissue evidence="12">Mantle</tissue>
    </source>
</reference>
<dbReference type="Gene3D" id="3.30.70.1390">
    <property type="entry name" value="ROC domain from the Parkinson's disease-associated leucine-rich repeat kinase 2"/>
    <property type="match status" value="1"/>
</dbReference>
<dbReference type="CDD" id="cd00882">
    <property type="entry name" value="Ras_like_GTPase"/>
    <property type="match status" value="1"/>
</dbReference>
<dbReference type="Gene3D" id="3.90.70.80">
    <property type="match status" value="1"/>
</dbReference>
<evidence type="ECO:0000259" key="10">
    <source>
        <dbReference type="PROSITE" id="PS50802"/>
    </source>
</evidence>
<evidence type="ECO:0000256" key="8">
    <source>
        <dbReference type="ARBA" id="ARBA00048679"/>
    </source>
</evidence>
<dbReference type="InterPro" id="IPR027417">
    <property type="entry name" value="P-loop_NTPase"/>
</dbReference>
<evidence type="ECO:0000256" key="1">
    <source>
        <dbReference type="ARBA" id="ARBA00012513"/>
    </source>
</evidence>
<dbReference type="Pfam" id="PF18738">
    <property type="entry name" value="HEPN_DZIP3"/>
    <property type="match status" value="1"/>
</dbReference>
<dbReference type="EMBL" id="JAEAOA010001484">
    <property type="protein sequence ID" value="KAK3602667.1"/>
    <property type="molecule type" value="Genomic_DNA"/>
</dbReference>
<feature type="region of interest" description="Disordered" evidence="9">
    <location>
        <begin position="588"/>
        <end position="619"/>
    </location>
</feature>
<sequence length="1926" mass="214140">MATSVSDYAACRFVKDRTLTLKTEAGSQPWYNGVVVTEDNLMVIDNIAWNLQIYRLVDGKLVYTSHRLEDIPMDVCLISKTEVSVCLWNSMIVILSFKSIDDVKRVNTFNVKTGVNVCQSVAKWNEDKLIVSGMNRDDAMLYWCVVNLTDGRVHSTHKVCRVGLKLGDSHVAIKNDTVYISCRTSYYTDRGVYAFDILNPHTPKFVYQHDGFIPTSILVDERNFIYVCDYYSNSIHQLTDSGQLVTTHTLSSIPHGIFYDDQHGVLYTTRWGSNVITVYRLEYSHQPGVPIEILNMDNRSIQLFEEALKDGKETVHNMRIMVVGHIGVGKTTLVKRLLGEEVNISERCSTEGIDVYVNCCDVSLSTHEWTRQAKDSEQDYRLQRLARVLNEQQSMKDKASSEKQDIIPPQRETTHKSHKVTQIDVEGEESEVLYIRSPQHDIGRDLSSTDSQQEESPSSLAQSVTIQSETNMVAMLKLLQENVYKLKQDTDKTSPLTIWDFAGQYAFYTTHQTFLTRRAIYLLVSDVSQQLTDLVADECYFDSDGIMKCMVHELIEVWLNYIHSCSPSPESKTPPVILVGTHVDKISQKQSSARGKESETKSITSETEEFTTASTPATASNEQPRALTIFGSVIKFLKPQKTKGIVEVTSVSSMTGAHALPADIHQKKQKSRFWSGRKKTLKTGGMAVVSTEKPTGEMILDANAEKTSQHEICEKYFRKIRTYLKDKPTRFHLVDEDFAINNTIVDSKLQDLKRKIVEVASQQPYWGEQIPARWLLLEQELMRLKAAGIKVIPRSLVEDLSQAGAVKISTEELDLFLRFQHDIGTVLYFSMDILKDKIMLDPQWMIDALKSLITAEMFVLRSNPAVTDKWFEFKNKGKLSQELVDVVWTKEKHQDLHDNKGHILLLMEQLNIIAKLRIYNEEASQIKVENCFLAPCMLNQKTPIEVINPVPHPQMESSSVICYVFMGKYLPSPIFHRLLAACVAYWPIATKMNKGTLENLIFCGCCVFQLDHYHKLTIHFRDYIIFLRVTRKGIKVTSPSLQLCIEAREFVSVTLTKIIGCLGQSLKFEQFIQCPEYKGDSVNSLIPVSMLKENQEVCCTCHDNVMESDKLLRFWFDDKASQGEKGGDTGKHVKVNDIPSDCQGSSRGNGGDTENTDIQDQILLQDHDVRTISSKTCQTKGVFCSDPKVLCQILSRSEQTASFSQSRLEVNCLSVGLELHYKTPANGNCFFEAVSSQLQRLNCDVQKSPQQLRQEVVAFMRTNRVLHASDGTIHLDSFIYGETFEDYCTRMTRDGEWADHVVVVAMARKLQMDIMIVTSIPSAGPDDIIVWVVGQTAFHGNPILLGHIWESHYLSLQPIAPANLVPVLVGSSAPATSDAPSSVQKLNPTLDASLGSMPLPIVCPNDTKTSFTQHVSAYVQETSPTDAMPITSLGFLPSMTSELKQAQTSGSTPSTTIGSTLSPTTGSTTAGSTPSPTTVSTTAGSTPSPTTGSTTAEVIQDAASNSTTSPVIQSPTYTYTFGVMPAAVSDSTPTISDGLQVQTFVSAPSQTYSSRTVVIMQPATSSLTISSVMQTPISGSTISNVLQSLISASTPSTSNISTPSQTLSCITAAGMQTVTSSSTKTNVMQDPASHSKLSTTTDLKTDPISSSTTNGLFQAQTSSSEPQTTAGPMPVSTSSSPTTVVMQTPTTLSLPSTTAGLMQVPTSSSTPADTKQPPVVEDTDRFMHLACLLVNVGSRVLRRLLLYYAVMPGCTLDQYLANNRIDIDDLRKRRILNKSQMDILFPQGRSTNLGDYDITLLSALFTNIVHSVSQQELNMIQFLRDKRNEIFAHAKSVAVNSNDYQTFWNDICRTLEVLSKQCNDPDFENEISREIHGIQVSTVQGTSFLDTLQTHPRRLETLERLVQALISSQTQESNKASDNNDL</sequence>
<accession>A0AAE0T2L4</accession>
<feature type="region of interest" description="Disordered" evidence="9">
    <location>
        <begin position="392"/>
        <end position="418"/>
    </location>
</feature>
<keyword evidence="4" id="KW-0547">Nucleotide-binding</keyword>
<evidence type="ECO:0000256" key="6">
    <source>
        <dbReference type="ARBA" id="ARBA00022840"/>
    </source>
</evidence>
<feature type="compositionally biased region" description="Basic and acidic residues" evidence="9">
    <location>
        <begin position="1122"/>
        <end position="1135"/>
    </location>
</feature>
<dbReference type="EC" id="2.7.11.1" evidence="1"/>
<dbReference type="Gene3D" id="3.40.50.300">
    <property type="entry name" value="P-loop containing nucleotide triphosphate hydrolases"/>
    <property type="match status" value="2"/>
</dbReference>
<keyword evidence="5" id="KW-0418">Kinase</keyword>
<feature type="domain" description="OTU" evidence="10">
    <location>
        <begin position="1218"/>
        <end position="1359"/>
    </location>
</feature>
<feature type="region of interest" description="Disordered" evidence="9">
    <location>
        <begin position="441"/>
        <end position="463"/>
    </location>
</feature>
<keyword evidence="3" id="KW-0677">Repeat</keyword>
<dbReference type="InterPro" id="IPR050704">
    <property type="entry name" value="Peptidase_C85-like"/>
</dbReference>
<feature type="compositionally biased region" description="Polar residues" evidence="9">
    <location>
        <begin position="1704"/>
        <end position="1713"/>
    </location>
</feature>
<dbReference type="InterPro" id="IPR003323">
    <property type="entry name" value="OTU_dom"/>
</dbReference>
<dbReference type="SUPFAM" id="SSF63829">
    <property type="entry name" value="Calcium-dependent phosphotriesterase"/>
    <property type="match status" value="1"/>
</dbReference>
<keyword evidence="6" id="KW-0067">ATP-binding</keyword>
<dbReference type="PANTHER" id="PTHR12419">
    <property type="entry name" value="OTU DOMAIN CONTAINING PROTEIN"/>
    <property type="match status" value="1"/>
</dbReference>
<feature type="compositionally biased region" description="Low complexity" evidence="9">
    <location>
        <begin position="601"/>
        <end position="619"/>
    </location>
</feature>
<dbReference type="Pfam" id="PF08477">
    <property type="entry name" value="Roc"/>
    <property type="match status" value="1"/>
</dbReference>
<feature type="region of interest" description="Disordered" evidence="9">
    <location>
        <begin position="1122"/>
        <end position="1156"/>
    </location>
</feature>
<evidence type="ECO:0000256" key="2">
    <source>
        <dbReference type="ARBA" id="ARBA00022679"/>
    </source>
</evidence>
<evidence type="ECO:0000313" key="13">
    <source>
        <dbReference type="Proteomes" id="UP001195483"/>
    </source>
</evidence>
<protein>
    <recommendedName>
        <fullName evidence="1">non-specific serine/threonine protein kinase</fullName>
        <ecNumber evidence="1">2.7.11.1</ecNumber>
    </recommendedName>
</protein>
<reference evidence="12" key="1">
    <citation type="journal article" date="2021" name="Genome Biol. Evol.">
        <title>A High-Quality Reference Genome for a Parasitic Bivalve with Doubly Uniparental Inheritance (Bivalvia: Unionida).</title>
        <authorList>
            <person name="Smith C.H."/>
        </authorList>
    </citation>
    <scope>NUCLEOTIDE SEQUENCE</scope>
    <source>
        <strain evidence="12">CHS0354</strain>
    </source>
</reference>
<feature type="compositionally biased region" description="Low complexity" evidence="9">
    <location>
        <begin position="1672"/>
        <end position="1698"/>
    </location>
</feature>
<dbReference type="InterPro" id="IPR038765">
    <property type="entry name" value="Papain-like_cys_pep_sf"/>
</dbReference>
<proteinExistence type="predicted"/>
<evidence type="ECO:0000256" key="3">
    <source>
        <dbReference type="ARBA" id="ARBA00022737"/>
    </source>
</evidence>
<feature type="compositionally biased region" description="Low complexity" evidence="9">
    <location>
        <begin position="1448"/>
        <end position="1495"/>
    </location>
</feature>
<feature type="region of interest" description="Disordered" evidence="9">
    <location>
        <begin position="1621"/>
        <end position="1718"/>
    </location>
</feature>
<gene>
    <name evidence="12" type="ORF">CHS0354_024989</name>
</gene>
<dbReference type="Pfam" id="PF02338">
    <property type="entry name" value="OTU"/>
    <property type="match status" value="1"/>
</dbReference>
<keyword evidence="2" id="KW-0808">Transferase</keyword>
<dbReference type="Gene3D" id="2.120.10.30">
    <property type="entry name" value="TolB, C-terminal domain"/>
    <property type="match status" value="1"/>
</dbReference>
<dbReference type="GO" id="GO:0016301">
    <property type="term" value="F:kinase activity"/>
    <property type="evidence" value="ECO:0007669"/>
    <property type="project" value="UniProtKB-KW"/>
</dbReference>
<keyword evidence="13" id="KW-1185">Reference proteome</keyword>
<dbReference type="InterPro" id="IPR036388">
    <property type="entry name" value="WH-like_DNA-bd_sf"/>
</dbReference>
<dbReference type="Gene3D" id="1.10.10.10">
    <property type="entry name" value="Winged helix-like DNA-binding domain superfamily/Winged helix DNA-binding domain"/>
    <property type="match status" value="1"/>
</dbReference>
<feature type="domain" description="Roc" evidence="11">
    <location>
        <begin position="311"/>
        <end position="671"/>
    </location>
</feature>
<dbReference type="Proteomes" id="UP001195483">
    <property type="component" value="Unassembled WGS sequence"/>
</dbReference>
<dbReference type="GO" id="GO:0005524">
    <property type="term" value="F:ATP binding"/>
    <property type="evidence" value="ECO:0007669"/>
    <property type="project" value="UniProtKB-KW"/>
</dbReference>
<comment type="caution">
    <text evidence="12">The sequence shown here is derived from an EMBL/GenBank/DDBJ whole genome shotgun (WGS) entry which is preliminary data.</text>
</comment>
<feature type="compositionally biased region" description="Polar residues" evidence="9">
    <location>
        <begin position="1635"/>
        <end position="1670"/>
    </location>
</feature>
<dbReference type="Pfam" id="PF16095">
    <property type="entry name" value="COR-A"/>
    <property type="match status" value="1"/>
</dbReference>
<dbReference type="CDD" id="cd22758">
    <property type="entry name" value="OTU_232R-like"/>
    <property type="match status" value="1"/>
</dbReference>
<dbReference type="InterPro" id="IPR020859">
    <property type="entry name" value="ROC"/>
</dbReference>
<dbReference type="SUPFAM" id="SSF52540">
    <property type="entry name" value="P-loop containing nucleoside triphosphate hydrolases"/>
    <property type="match status" value="1"/>
</dbReference>
<evidence type="ECO:0000256" key="9">
    <source>
        <dbReference type="SAM" id="MobiDB-lite"/>
    </source>
</evidence>